<dbReference type="GO" id="GO:0016758">
    <property type="term" value="F:hexosyltransferase activity"/>
    <property type="evidence" value="ECO:0007669"/>
    <property type="project" value="UniProtKB-ARBA"/>
</dbReference>
<proteinExistence type="predicted"/>
<sequence length="517" mass="57701">MNGGTSSSPKVSVVVPAYNCGSHMEKLVDSLLRQSMPAAQFEAVFVDDGSTDDTPARLDALAAAHPHFRVVHIENSGWPSRPRNVGVAHSRGEYVMFVDDDDWLGDEALERMYDCAVTHGADVLIGRMAGHGRGVPRELFRRNRFDATLANSPLIDSLTCHKMFRRAFLDEHDLRFPEEWPRRLEDHRMVVRAYLLSKKTCVLSDYTCYHHTRRDNGGNVTARLLDPTEYYAALRESLDIVDAHVEPGPLRDRLYRRWLRHQMLDRLRGRRMLDAPPEWIEQVAAEIRDILRERFGPGVAAGLPPTYRVVAHFAEGGRMADLRRFAGWEAATTAAARVERCALDGATLNLTVAGWLESDGRPVAVRRSDDRDLLVLPVEDVPPDLRDVTAALDRGRLDVVARRQGSNDEVFLPADTTSERVAGPHGTSHAVYRAAVAVDFRTVNGGRTAGTWRLKVRVNSAGWVRDVPLPLLVRCAADGAPPRLLDENAFFPRLRRAVRQRVPVGLAAFLTSGRRGG</sequence>
<evidence type="ECO:0000259" key="1">
    <source>
        <dbReference type="Pfam" id="PF00535"/>
    </source>
</evidence>
<accession>A0A420F0T0</accession>
<evidence type="ECO:0000313" key="4">
    <source>
        <dbReference type="Proteomes" id="UP000285744"/>
    </source>
</evidence>
<feature type="domain" description="TarS/TarP linker" evidence="2">
    <location>
        <begin position="227"/>
        <end position="326"/>
    </location>
</feature>
<reference evidence="3 4" key="1">
    <citation type="journal article" date="2018" name="Int. J. Syst. Evol. Microbiol.">
        <title>Micromonospora globbae sp. nov., an endophytic actinomycete isolated from roots of Globba winitii C. H. Wright.</title>
        <authorList>
            <person name="Kuncharoen N."/>
            <person name="Pittayakhajonwut P."/>
            <person name="Tanasupawat S."/>
        </authorList>
    </citation>
    <scope>NUCLEOTIDE SEQUENCE [LARGE SCALE GENOMIC DNA]</scope>
    <source>
        <strain evidence="3 4">WPS1-2</strain>
    </source>
</reference>
<dbReference type="InterPro" id="IPR029044">
    <property type="entry name" value="Nucleotide-diphossugar_trans"/>
</dbReference>
<dbReference type="RefSeq" id="WP_120328957.1">
    <property type="nucleotide sequence ID" value="NZ_RAQQ01000009.1"/>
</dbReference>
<dbReference type="PANTHER" id="PTHR22916">
    <property type="entry name" value="GLYCOSYLTRANSFERASE"/>
    <property type="match status" value="1"/>
</dbReference>
<dbReference type="PANTHER" id="PTHR22916:SF3">
    <property type="entry name" value="UDP-GLCNAC:BETAGAL BETA-1,3-N-ACETYLGLUCOSAMINYLTRANSFERASE-LIKE PROTEIN 1"/>
    <property type="match status" value="1"/>
</dbReference>
<dbReference type="Proteomes" id="UP000285744">
    <property type="component" value="Unassembled WGS sequence"/>
</dbReference>
<evidence type="ECO:0000313" key="3">
    <source>
        <dbReference type="EMBL" id="RKF26605.1"/>
    </source>
</evidence>
<dbReference type="InterPro" id="IPR001173">
    <property type="entry name" value="Glyco_trans_2-like"/>
</dbReference>
<dbReference type="InterPro" id="IPR054028">
    <property type="entry name" value="TarS/TarP_linker"/>
</dbReference>
<dbReference type="AlphaFoldDB" id="A0A420F0T0"/>
<protein>
    <submittedName>
        <fullName evidence="3">Glycosyltransferase family 2 protein</fullName>
    </submittedName>
</protein>
<evidence type="ECO:0000259" key="2">
    <source>
        <dbReference type="Pfam" id="PF22181"/>
    </source>
</evidence>
<feature type="domain" description="Glycosyltransferase 2-like" evidence="1">
    <location>
        <begin position="12"/>
        <end position="141"/>
    </location>
</feature>
<keyword evidence="3" id="KW-0808">Transferase</keyword>
<dbReference type="Gene3D" id="3.90.550.10">
    <property type="entry name" value="Spore Coat Polysaccharide Biosynthesis Protein SpsA, Chain A"/>
    <property type="match status" value="1"/>
</dbReference>
<dbReference type="OrthoDB" id="2676521at2"/>
<dbReference type="EMBL" id="RAQQ01000009">
    <property type="protein sequence ID" value="RKF26605.1"/>
    <property type="molecule type" value="Genomic_DNA"/>
</dbReference>
<gene>
    <name evidence="3" type="ORF">D7I43_14160</name>
</gene>
<name>A0A420F0T0_9ACTN</name>
<comment type="caution">
    <text evidence="3">The sequence shown here is derived from an EMBL/GenBank/DDBJ whole genome shotgun (WGS) entry which is preliminary data.</text>
</comment>
<dbReference type="CDD" id="cd00761">
    <property type="entry name" value="Glyco_tranf_GTA_type"/>
    <property type="match status" value="1"/>
</dbReference>
<dbReference type="SUPFAM" id="SSF53448">
    <property type="entry name" value="Nucleotide-diphospho-sugar transferases"/>
    <property type="match status" value="1"/>
</dbReference>
<dbReference type="Pfam" id="PF22181">
    <property type="entry name" value="TarS_linker"/>
    <property type="match status" value="1"/>
</dbReference>
<organism evidence="3 4">
    <name type="scientific">Micromonospora globbae</name>
    <dbReference type="NCBI Taxonomy" id="1894969"/>
    <lineage>
        <taxon>Bacteria</taxon>
        <taxon>Bacillati</taxon>
        <taxon>Actinomycetota</taxon>
        <taxon>Actinomycetes</taxon>
        <taxon>Micromonosporales</taxon>
        <taxon>Micromonosporaceae</taxon>
        <taxon>Micromonospora</taxon>
    </lineage>
</organism>
<dbReference type="Pfam" id="PF00535">
    <property type="entry name" value="Glycos_transf_2"/>
    <property type="match status" value="1"/>
</dbReference>